<keyword evidence="4" id="KW-1185">Reference proteome</keyword>
<evidence type="ECO:0000256" key="1">
    <source>
        <dbReference type="ARBA" id="ARBA00006484"/>
    </source>
</evidence>
<dbReference type="GO" id="GO:0016020">
    <property type="term" value="C:membrane"/>
    <property type="evidence" value="ECO:0007669"/>
    <property type="project" value="TreeGrafter"/>
</dbReference>
<dbReference type="InterPro" id="IPR002347">
    <property type="entry name" value="SDR_fam"/>
</dbReference>
<name>A0A437M0K9_9SPHN</name>
<keyword evidence="2" id="KW-0560">Oxidoreductase</keyword>
<dbReference type="Gene3D" id="3.40.50.720">
    <property type="entry name" value="NAD(P)-binding Rossmann-like Domain"/>
    <property type="match status" value="1"/>
</dbReference>
<gene>
    <name evidence="3" type="ORF">EOD43_16620</name>
</gene>
<dbReference type="PANTHER" id="PTHR44196:SF1">
    <property type="entry name" value="DEHYDROGENASE_REDUCTASE SDR FAMILY MEMBER 7B"/>
    <property type="match status" value="1"/>
</dbReference>
<comment type="caution">
    <text evidence="3">The sequence shown here is derived from an EMBL/GenBank/DDBJ whole genome shotgun (WGS) entry which is preliminary data.</text>
</comment>
<dbReference type="InterPro" id="IPR036291">
    <property type="entry name" value="NAD(P)-bd_dom_sf"/>
</dbReference>
<proteinExistence type="inferred from homology"/>
<dbReference type="RefSeq" id="WP_127745155.1">
    <property type="nucleotide sequence ID" value="NZ_SACN01000002.1"/>
</dbReference>
<reference evidence="3 4" key="1">
    <citation type="submission" date="2019-01" db="EMBL/GenBank/DDBJ databases">
        <authorList>
            <person name="Chen W.-M."/>
        </authorList>
    </citation>
    <scope>NUCLEOTIDE SEQUENCE [LARGE SCALE GENOMIC DNA]</scope>
    <source>
        <strain evidence="3 4">CCP-7</strain>
    </source>
</reference>
<accession>A0A437M0K9</accession>
<protein>
    <submittedName>
        <fullName evidence="3">SDR family NAD(P)-dependent oxidoreductase</fullName>
    </submittedName>
</protein>
<evidence type="ECO:0000256" key="2">
    <source>
        <dbReference type="ARBA" id="ARBA00023002"/>
    </source>
</evidence>
<dbReference type="PRINTS" id="PR00081">
    <property type="entry name" value="GDHRDH"/>
</dbReference>
<dbReference type="PANTHER" id="PTHR44196">
    <property type="entry name" value="DEHYDROGENASE/REDUCTASE SDR FAMILY MEMBER 7B"/>
    <property type="match status" value="1"/>
</dbReference>
<evidence type="ECO:0000313" key="3">
    <source>
        <dbReference type="EMBL" id="RVT91142.1"/>
    </source>
</evidence>
<dbReference type="OrthoDB" id="63584at2"/>
<evidence type="ECO:0000313" key="4">
    <source>
        <dbReference type="Proteomes" id="UP000282971"/>
    </source>
</evidence>
<organism evidence="3 4">
    <name type="scientific">Sphingomonas crocodyli</name>
    <dbReference type="NCBI Taxonomy" id="1979270"/>
    <lineage>
        <taxon>Bacteria</taxon>
        <taxon>Pseudomonadati</taxon>
        <taxon>Pseudomonadota</taxon>
        <taxon>Alphaproteobacteria</taxon>
        <taxon>Sphingomonadales</taxon>
        <taxon>Sphingomonadaceae</taxon>
        <taxon>Sphingomonas</taxon>
    </lineage>
</organism>
<dbReference type="GO" id="GO:0016491">
    <property type="term" value="F:oxidoreductase activity"/>
    <property type="evidence" value="ECO:0007669"/>
    <property type="project" value="UniProtKB-KW"/>
</dbReference>
<dbReference type="SUPFAM" id="SSF51735">
    <property type="entry name" value="NAD(P)-binding Rossmann-fold domains"/>
    <property type="match status" value="1"/>
</dbReference>
<comment type="similarity">
    <text evidence="1">Belongs to the short-chain dehydrogenases/reductases (SDR) family.</text>
</comment>
<dbReference type="EMBL" id="SACN01000002">
    <property type="protein sequence ID" value="RVT91142.1"/>
    <property type="molecule type" value="Genomic_DNA"/>
</dbReference>
<sequence>MANKVAFITGASRGIGKACALELADAGFDIAIVARTVKEGEAREHSSTLKASDMTPLPGSLESTSAAIEAKGVKCMAIQADLLDLASIGAAVTQVLERWGRIDLVLHNGRYIGPGHMDRFLETPISLLKLQMDANVWAPLTINQLVLPHMIKQGGGIIVNITSASGYGDPDKPAGSGGWGMGYGLSKGAFQRIAGFLKTELADQGIKCFNIQPGLIATERIGQDMAKFGIKNDGAPMEVLGKVTRWLATDPDAAQYNGKNIEAQFFCHEKGLLPGWAGPKIHANNITYDTSAANLTQLEKELHARLGA</sequence>
<dbReference type="Pfam" id="PF00106">
    <property type="entry name" value="adh_short"/>
    <property type="match status" value="2"/>
</dbReference>
<dbReference type="Proteomes" id="UP000282971">
    <property type="component" value="Unassembled WGS sequence"/>
</dbReference>
<dbReference type="AlphaFoldDB" id="A0A437M0K9"/>